<dbReference type="PANTHER" id="PTHR46558:SF11">
    <property type="entry name" value="HTH-TYPE TRANSCRIPTIONAL REGULATOR XRE"/>
    <property type="match status" value="1"/>
</dbReference>
<dbReference type="Gene3D" id="1.10.260.40">
    <property type="entry name" value="lambda repressor-like DNA-binding domains"/>
    <property type="match status" value="1"/>
</dbReference>
<evidence type="ECO:0000313" key="4">
    <source>
        <dbReference type="Proteomes" id="UP000006695"/>
    </source>
</evidence>
<keyword evidence="4" id="KW-1185">Reference proteome</keyword>
<protein>
    <submittedName>
        <fullName evidence="3">Transcriptional regulator, XRE family</fullName>
    </submittedName>
</protein>
<gene>
    <name evidence="3" type="ordered locus">Gura_0591</name>
</gene>
<feature type="domain" description="HTH cro/C1-type" evidence="2">
    <location>
        <begin position="14"/>
        <end position="68"/>
    </location>
</feature>
<sequence>MGPILNSREIGHRLRQLRQQAGWTQERLAEQIGVSTQQIQKYECGTNKMNTDRLQQVAQALSIPIQSLFTDTNDSLPLAVAEKLLIDSYRAIPNKEIQESILKITTNATKHCD</sequence>
<accession>A5GCA2</accession>
<dbReference type="Proteomes" id="UP000006695">
    <property type="component" value="Chromosome"/>
</dbReference>
<dbReference type="PROSITE" id="PS50943">
    <property type="entry name" value="HTH_CROC1"/>
    <property type="match status" value="1"/>
</dbReference>
<organism evidence="3 4">
    <name type="scientific">Geotalea uraniireducens (strain Rf4)</name>
    <name type="common">Geobacter uraniireducens</name>
    <dbReference type="NCBI Taxonomy" id="351605"/>
    <lineage>
        <taxon>Bacteria</taxon>
        <taxon>Pseudomonadati</taxon>
        <taxon>Thermodesulfobacteriota</taxon>
        <taxon>Desulfuromonadia</taxon>
        <taxon>Geobacterales</taxon>
        <taxon>Geobacteraceae</taxon>
        <taxon>Geotalea</taxon>
    </lineage>
</organism>
<dbReference type="SUPFAM" id="SSF47413">
    <property type="entry name" value="lambda repressor-like DNA-binding domains"/>
    <property type="match status" value="1"/>
</dbReference>
<proteinExistence type="predicted"/>
<evidence type="ECO:0000259" key="2">
    <source>
        <dbReference type="PROSITE" id="PS50943"/>
    </source>
</evidence>
<evidence type="ECO:0000256" key="1">
    <source>
        <dbReference type="ARBA" id="ARBA00023125"/>
    </source>
</evidence>
<dbReference type="KEGG" id="gur:Gura_0591"/>
<dbReference type="Pfam" id="PF01381">
    <property type="entry name" value="HTH_3"/>
    <property type="match status" value="1"/>
</dbReference>
<dbReference type="InterPro" id="IPR001387">
    <property type="entry name" value="Cro/C1-type_HTH"/>
</dbReference>
<keyword evidence="1" id="KW-0238">DNA-binding</keyword>
<reference evidence="3 4" key="1">
    <citation type="submission" date="2007-05" db="EMBL/GenBank/DDBJ databases">
        <title>Complete sequence of Geobacter uraniireducens Rf4.</title>
        <authorList>
            <consortium name="US DOE Joint Genome Institute"/>
            <person name="Copeland A."/>
            <person name="Lucas S."/>
            <person name="Lapidus A."/>
            <person name="Barry K."/>
            <person name="Detter J.C."/>
            <person name="Glavina del Rio T."/>
            <person name="Hammon N."/>
            <person name="Israni S."/>
            <person name="Dalin E."/>
            <person name="Tice H."/>
            <person name="Pitluck S."/>
            <person name="Chertkov O."/>
            <person name="Brettin T."/>
            <person name="Bruce D."/>
            <person name="Han C."/>
            <person name="Schmutz J."/>
            <person name="Larimer F."/>
            <person name="Land M."/>
            <person name="Hauser L."/>
            <person name="Kyrpides N."/>
            <person name="Mikhailova N."/>
            <person name="Shelobolina E."/>
            <person name="Aklujkar M."/>
            <person name="Lovley D."/>
            <person name="Richardson P."/>
        </authorList>
    </citation>
    <scope>NUCLEOTIDE SEQUENCE [LARGE SCALE GENOMIC DNA]</scope>
    <source>
        <strain evidence="3 4">Rf4</strain>
    </source>
</reference>
<dbReference type="HOGENOM" id="CLU_066192_26_3_7"/>
<dbReference type="RefSeq" id="WP_011937528.1">
    <property type="nucleotide sequence ID" value="NC_009483.1"/>
</dbReference>
<name>A5GCA2_GEOUR</name>
<dbReference type="EMBL" id="CP000698">
    <property type="protein sequence ID" value="ABQ24803.1"/>
    <property type="molecule type" value="Genomic_DNA"/>
</dbReference>
<dbReference type="AlphaFoldDB" id="A5GCA2"/>
<dbReference type="STRING" id="351605.Gura_0591"/>
<dbReference type="OrthoDB" id="9801008at2"/>
<dbReference type="CDD" id="cd00093">
    <property type="entry name" value="HTH_XRE"/>
    <property type="match status" value="1"/>
</dbReference>
<dbReference type="InterPro" id="IPR010982">
    <property type="entry name" value="Lambda_DNA-bd_dom_sf"/>
</dbReference>
<evidence type="ECO:0000313" key="3">
    <source>
        <dbReference type="EMBL" id="ABQ24803.1"/>
    </source>
</evidence>
<dbReference type="SMART" id="SM00530">
    <property type="entry name" value="HTH_XRE"/>
    <property type="match status" value="1"/>
</dbReference>
<dbReference type="GO" id="GO:0003677">
    <property type="term" value="F:DNA binding"/>
    <property type="evidence" value="ECO:0007669"/>
    <property type="project" value="UniProtKB-KW"/>
</dbReference>
<dbReference type="PANTHER" id="PTHR46558">
    <property type="entry name" value="TRACRIPTIONAL REGULATORY PROTEIN-RELATED-RELATED"/>
    <property type="match status" value="1"/>
</dbReference>